<sequence>MLMIGEGNRSNRTVHISPWCHFDNSTAQMIFPLPVSCVSVRERKSEYSPSLLTEVLTALHRYDQTDTNSDFSGYDSYVSPVTYSCDEFRMYDFKVRRCTRDGPHEWVECPYAHPGEKASRRDPLKFNYGATGCTDFRKGYCKKGDSCEYAHGVFESWLHPDRYRTQPCKDGTDCRRRVCFFAHTAEQLRVVTQQSPRTRPTPPLKTESPRSSYDGSPIRHGLDSYFMKGLSPTSNLMSSSPPPSPPSGFCSPIGGLTRRSVFNNLPSTPTRSGCLDFWDIGFEEDRAMNKVESGREVRVKLFTKLSEQNSFERVDSFTPVPDVGWV</sequence>
<evidence type="ECO:0000256" key="5">
    <source>
        <dbReference type="PROSITE-ProRule" id="PRU00723"/>
    </source>
</evidence>
<comment type="caution">
    <text evidence="8">The sequence shown here is derived from an EMBL/GenBank/DDBJ whole genome shotgun (WGS) entry which is preliminary data.</text>
</comment>
<dbReference type="InParanoid" id="A0A200QDD2"/>
<feature type="zinc finger region" description="C3H1-type" evidence="5">
    <location>
        <begin position="127"/>
        <end position="154"/>
    </location>
</feature>
<dbReference type="GO" id="GO:0008270">
    <property type="term" value="F:zinc ion binding"/>
    <property type="evidence" value="ECO:0007669"/>
    <property type="project" value="UniProtKB-KW"/>
</dbReference>
<proteinExistence type="predicted"/>
<dbReference type="PROSITE" id="PS50103">
    <property type="entry name" value="ZF_C3H1"/>
    <property type="match status" value="1"/>
</dbReference>
<keyword evidence="2 5" id="KW-0863">Zinc-finger</keyword>
<dbReference type="OMA" id="HEWVECP"/>
<evidence type="ECO:0000259" key="7">
    <source>
        <dbReference type="PROSITE" id="PS50103"/>
    </source>
</evidence>
<evidence type="ECO:0000256" key="1">
    <source>
        <dbReference type="ARBA" id="ARBA00022723"/>
    </source>
</evidence>
<gene>
    <name evidence="8" type="ORF">BVC80_209g239</name>
</gene>
<keyword evidence="4" id="KW-0238">DNA-binding</keyword>
<keyword evidence="3 5" id="KW-0862">Zinc</keyword>
<dbReference type="Pfam" id="PF25512">
    <property type="entry name" value="zf-CCCH_AtC3H23"/>
    <property type="match status" value="1"/>
</dbReference>
<dbReference type="Gene3D" id="4.10.1000.10">
    <property type="entry name" value="Zinc finger, CCCH-type"/>
    <property type="match status" value="1"/>
</dbReference>
<evidence type="ECO:0000313" key="8">
    <source>
        <dbReference type="EMBL" id="OVA08501.1"/>
    </source>
</evidence>
<dbReference type="OrthoDB" id="410307at2759"/>
<dbReference type="STRING" id="56857.A0A200QDD2"/>
<evidence type="ECO:0000256" key="6">
    <source>
        <dbReference type="SAM" id="MobiDB-lite"/>
    </source>
</evidence>
<dbReference type="PANTHER" id="PTHR14493:SF155">
    <property type="entry name" value="ZINC FINGER CCCH DOMAIN-CONTAINING PROTEIN 20"/>
    <property type="match status" value="1"/>
</dbReference>
<dbReference type="EMBL" id="MVGT01002328">
    <property type="protein sequence ID" value="OVA08501.1"/>
    <property type="molecule type" value="Genomic_DNA"/>
</dbReference>
<organism evidence="8 9">
    <name type="scientific">Macleaya cordata</name>
    <name type="common">Five-seeded plume-poppy</name>
    <name type="synonym">Bocconia cordata</name>
    <dbReference type="NCBI Taxonomy" id="56857"/>
    <lineage>
        <taxon>Eukaryota</taxon>
        <taxon>Viridiplantae</taxon>
        <taxon>Streptophyta</taxon>
        <taxon>Embryophyta</taxon>
        <taxon>Tracheophyta</taxon>
        <taxon>Spermatophyta</taxon>
        <taxon>Magnoliopsida</taxon>
        <taxon>Ranunculales</taxon>
        <taxon>Papaveraceae</taxon>
        <taxon>Papaveroideae</taxon>
        <taxon>Macleaya</taxon>
    </lineage>
</organism>
<evidence type="ECO:0000256" key="3">
    <source>
        <dbReference type="ARBA" id="ARBA00022833"/>
    </source>
</evidence>
<feature type="domain" description="C3H1-type" evidence="7">
    <location>
        <begin position="127"/>
        <end position="154"/>
    </location>
</feature>
<dbReference type="Proteomes" id="UP000195402">
    <property type="component" value="Unassembled WGS sequence"/>
</dbReference>
<dbReference type="GO" id="GO:0003677">
    <property type="term" value="F:DNA binding"/>
    <property type="evidence" value="ECO:0007669"/>
    <property type="project" value="UniProtKB-KW"/>
</dbReference>
<name>A0A200QDD2_MACCD</name>
<dbReference type="PANTHER" id="PTHR14493">
    <property type="entry name" value="UNKEMPT FAMILY MEMBER"/>
    <property type="match status" value="1"/>
</dbReference>
<dbReference type="SMART" id="SM00356">
    <property type="entry name" value="ZnF_C3H1"/>
    <property type="match status" value="2"/>
</dbReference>
<accession>A0A200QDD2</accession>
<keyword evidence="1 5" id="KW-0479">Metal-binding</keyword>
<dbReference type="InterPro" id="IPR000571">
    <property type="entry name" value="Znf_CCCH"/>
</dbReference>
<reference evidence="8 9" key="1">
    <citation type="journal article" date="2017" name="Mol. Plant">
        <title>The Genome of Medicinal Plant Macleaya cordata Provides New Insights into Benzylisoquinoline Alkaloids Metabolism.</title>
        <authorList>
            <person name="Liu X."/>
            <person name="Liu Y."/>
            <person name="Huang P."/>
            <person name="Ma Y."/>
            <person name="Qing Z."/>
            <person name="Tang Q."/>
            <person name="Cao H."/>
            <person name="Cheng P."/>
            <person name="Zheng Y."/>
            <person name="Yuan Z."/>
            <person name="Zhou Y."/>
            <person name="Liu J."/>
            <person name="Tang Z."/>
            <person name="Zhuo Y."/>
            <person name="Zhang Y."/>
            <person name="Yu L."/>
            <person name="Huang J."/>
            <person name="Yang P."/>
            <person name="Peng Q."/>
            <person name="Zhang J."/>
            <person name="Jiang W."/>
            <person name="Zhang Z."/>
            <person name="Lin K."/>
            <person name="Ro D.K."/>
            <person name="Chen X."/>
            <person name="Xiong X."/>
            <person name="Shang Y."/>
            <person name="Huang S."/>
            <person name="Zeng J."/>
        </authorList>
    </citation>
    <scope>NUCLEOTIDE SEQUENCE [LARGE SCALE GENOMIC DNA]</scope>
    <source>
        <strain evidence="9">cv. BLH2017</strain>
        <tissue evidence="8">Root</tissue>
    </source>
</reference>
<dbReference type="InterPro" id="IPR045234">
    <property type="entry name" value="Unkempt-like"/>
</dbReference>
<dbReference type="AlphaFoldDB" id="A0A200QDD2"/>
<dbReference type="Pfam" id="PF00642">
    <property type="entry name" value="zf-CCCH"/>
    <property type="match status" value="1"/>
</dbReference>
<dbReference type="InterPro" id="IPR057444">
    <property type="entry name" value="Znf-CCCH_AtC3H23-like"/>
</dbReference>
<feature type="region of interest" description="Disordered" evidence="6">
    <location>
        <begin position="190"/>
        <end position="216"/>
    </location>
</feature>
<protein>
    <submittedName>
        <fullName evidence="8">Zinc finger protein</fullName>
    </submittedName>
</protein>
<evidence type="ECO:0000256" key="4">
    <source>
        <dbReference type="ARBA" id="ARBA00023125"/>
    </source>
</evidence>
<evidence type="ECO:0000256" key="2">
    <source>
        <dbReference type="ARBA" id="ARBA00022771"/>
    </source>
</evidence>
<evidence type="ECO:0000313" key="9">
    <source>
        <dbReference type="Proteomes" id="UP000195402"/>
    </source>
</evidence>
<dbReference type="InterPro" id="IPR036855">
    <property type="entry name" value="Znf_CCCH_sf"/>
</dbReference>
<dbReference type="SUPFAM" id="SSF90229">
    <property type="entry name" value="CCCH zinc finger"/>
    <property type="match status" value="1"/>
</dbReference>
<keyword evidence="9" id="KW-1185">Reference proteome</keyword>